<name>A0AAN7ZIA6_9COLE</name>
<dbReference type="EMBL" id="JAVRBK010000008">
    <property type="protein sequence ID" value="KAK5640043.1"/>
    <property type="molecule type" value="Genomic_DNA"/>
</dbReference>
<evidence type="ECO:0000313" key="3">
    <source>
        <dbReference type="EMBL" id="KAK5640043.1"/>
    </source>
</evidence>
<keyword evidence="1" id="KW-1133">Transmembrane helix</keyword>
<dbReference type="PROSITE" id="PS51257">
    <property type="entry name" value="PROKAR_LIPOPROTEIN"/>
    <property type="match status" value="1"/>
</dbReference>
<keyword evidence="2" id="KW-0732">Signal</keyword>
<sequence length="128" mass="13828">MRKFTTLLLFQFAIFSCLGETVNRQSSDTEGTIQCSEGVPDQGLLCYNQTETEDGAMKCFPMTFSDILDGFLDSIGVAGLVVLGSSALLYLILLLTAIAVLMHRQYGGKGKPGPSAKLCKMYGKAMNN</sequence>
<dbReference type="Proteomes" id="UP001329430">
    <property type="component" value="Chromosome 8"/>
</dbReference>
<proteinExistence type="predicted"/>
<dbReference type="AlphaFoldDB" id="A0AAN7ZIA6"/>
<keyword evidence="1" id="KW-0812">Transmembrane</keyword>
<feature type="transmembrane region" description="Helical" evidence="1">
    <location>
        <begin position="75"/>
        <end position="101"/>
    </location>
</feature>
<comment type="caution">
    <text evidence="3">The sequence shown here is derived from an EMBL/GenBank/DDBJ whole genome shotgun (WGS) entry which is preliminary data.</text>
</comment>
<gene>
    <name evidence="3" type="ORF">RI129_010854</name>
</gene>
<organism evidence="3 4">
    <name type="scientific">Pyrocoelia pectoralis</name>
    <dbReference type="NCBI Taxonomy" id="417401"/>
    <lineage>
        <taxon>Eukaryota</taxon>
        <taxon>Metazoa</taxon>
        <taxon>Ecdysozoa</taxon>
        <taxon>Arthropoda</taxon>
        <taxon>Hexapoda</taxon>
        <taxon>Insecta</taxon>
        <taxon>Pterygota</taxon>
        <taxon>Neoptera</taxon>
        <taxon>Endopterygota</taxon>
        <taxon>Coleoptera</taxon>
        <taxon>Polyphaga</taxon>
        <taxon>Elateriformia</taxon>
        <taxon>Elateroidea</taxon>
        <taxon>Lampyridae</taxon>
        <taxon>Lampyrinae</taxon>
        <taxon>Pyrocoelia</taxon>
    </lineage>
</organism>
<reference evidence="3 4" key="1">
    <citation type="journal article" date="2024" name="Insects">
        <title>An Improved Chromosome-Level Genome Assembly of the Firefly Pyrocoelia pectoralis.</title>
        <authorList>
            <person name="Fu X."/>
            <person name="Meyer-Rochow V.B."/>
            <person name="Ballantyne L."/>
            <person name="Zhu X."/>
        </authorList>
    </citation>
    <scope>NUCLEOTIDE SEQUENCE [LARGE SCALE GENOMIC DNA]</scope>
    <source>
        <strain evidence="3">XCY_ONT2</strain>
    </source>
</reference>
<keyword evidence="4" id="KW-1185">Reference proteome</keyword>
<accession>A0AAN7ZIA6</accession>
<evidence type="ECO:0000313" key="4">
    <source>
        <dbReference type="Proteomes" id="UP001329430"/>
    </source>
</evidence>
<keyword evidence="1" id="KW-0472">Membrane</keyword>
<protein>
    <submittedName>
        <fullName evidence="3">Uncharacterized protein</fullName>
    </submittedName>
</protein>
<evidence type="ECO:0000256" key="2">
    <source>
        <dbReference type="SAM" id="SignalP"/>
    </source>
</evidence>
<feature type="chain" id="PRO_5042957489" evidence="2">
    <location>
        <begin position="20"/>
        <end position="128"/>
    </location>
</feature>
<evidence type="ECO:0000256" key="1">
    <source>
        <dbReference type="SAM" id="Phobius"/>
    </source>
</evidence>
<feature type="signal peptide" evidence="2">
    <location>
        <begin position="1"/>
        <end position="19"/>
    </location>
</feature>